<evidence type="ECO:0000313" key="2">
    <source>
        <dbReference type="EMBL" id="CAG8723578.1"/>
    </source>
</evidence>
<sequence length="72" mass="8173">HFKDLETLTIRAHYIAYAISCVLLAICFAYFGRKVKGFAEGSIRLLMSSELDVTLPSTHATQPHTGKNYHRY</sequence>
<gene>
    <name evidence="2" type="ORF">FCALED_LOCUS14528</name>
</gene>
<feature type="non-terminal residue" evidence="2">
    <location>
        <position position="1"/>
    </location>
</feature>
<protein>
    <submittedName>
        <fullName evidence="2">8936_t:CDS:1</fullName>
    </submittedName>
</protein>
<reference evidence="2" key="1">
    <citation type="submission" date="2021-06" db="EMBL/GenBank/DDBJ databases">
        <authorList>
            <person name="Kallberg Y."/>
            <person name="Tangrot J."/>
            <person name="Rosling A."/>
        </authorList>
    </citation>
    <scope>NUCLEOTIDE SEQUENCE</scope>
    <source>
        <strain evidence="2">UK204</strain>
    </source>
</reference>
<comment type="caution">
    <text evidence="2">The sequence shown here is derived from an EMBL/GenBank/DDBJ whole genome shotgun (WGS) entry which is preliminary data.</text>
</comment>
<dbReference type="AlphaFoldDB" id="A0A9N9NCZ0"/>
<keyword evidence="3" id="KW-1185">Reference proteome</keyword>
<keyword evidence="1" id="KW-1133">Transmembrane helix</keyword>
<dbReference type="Proteomes" id="UP000789570">
    <property type="component" value="Unassembled WGS sequence"/>
</dbReference>
<dbReference type="EMBL" id="CAJVPQ010010667">
    <property type="protein sequence ID" value="CAG8723578.1"/>
    <property type="molecule type" value="Genomic_DNA"/>
</dbReference>
<dbReference type="OrthoDB" id="2403804at2759"/>
<name>A0A9N9NCZ0_9GLOM</name>
<proteinExistence type="predicted"/>
<organism evidence="2 3">
    <name type="scientific">Funneliformis caledonium</name>
    <dbReference type="NCBI Taxonomy" id="1117310"/>
    <lineage>
        <taxon>Eukaryota</taxon>
        <taxon>Fungi</taxon>
        <taxon>Fungi incertae sedis</taxon>
        <taxon>Mucoromycota</taxon>
        <taxon>Glomeromycotina</taxon>
        <taxon>Glomeromycetes</taxon>
        <taxon>Glomerales</taxon>
        <taxon>Glomeraceae</taxon>
        <taxon>Funneliformis</taxon>
    </lineage>
</organism>
<feature type="transmembrane region" description="Helical" evidence="1">
    <location>
        <begin position="12"/>
        <end position="31"/>
    </location>
</feature>
<keyword evidence="1" id="KW-0812">Transmembrane</keyword>
<evidence type="ECO:0000313" key="3">
    <source>
        <dbReference type="Proteomes" id="UP000789570"/>
    </source>
</evidence>
<accession>A0A9N9NCZ0</accession>
<keyword evidence="1" id="KW-0472">Membrane</keyword>
<evidence type="ECO:0000256" key="1">
    <source>
        <dbReference type="SAM" id="Phobius"/>
    </source>
</evidence>